<accession>A0A378VUY8</accession>
<gene>
    <name evidence="1" type="primary">hemN_3</name>
    <name evidence="1" type="ORF">NCTC11421_00089</name>
</gene>
<name>A0A378VUY8_NEIGO</name>
<keyword evidence="1" id="KW-0560">Oxidoreductase</keyword>
<proteinExistence type="predicted"/>
<dbReference type="AlphaFoldDB" id="A0A378VUY8"/>
<protein>
    <submittedName>
        <fullName evidence="1">Oxygen-independent coproporphyrinogen III oxidase</fullName>
        <ecNumber evidence="1">1.3.98.3</ecNumber>
    </submittedName>
</protein>
<sequence length="89" mass="10198">MTVSAKANISKFTFARYGRVKQTAFPLHSHSVLQHHLLLLRLQQIITKDKSRADTYIEYLEKEMELLAPHLNGRHQLAQLHFGGGTPTF</sequence>
<dbReference type="InterPro" id="IPR058240">
    <property type="entry name" value="rSAM_sf"/>
</dbReference>
<dbReference type="EMBL" id="UGRI01000001">
    <property type="protein sequence ID" value="SUA20011.1"/>
    <property type="molecule type" value="Genomic_DNA"/>
</dbReference>
<evidence type="ECO:0000313" key="1">
    <source>
        <dbReference type="EMBL" id="SUA20011.1"/>
    </source>
</evidence>
<dbReference type="EC" id="1.3.98.3" evidence="1"/>
<dbReference type="SUPFAM" id="SSF102114">
    <property type="entry name" value="Radical SAM enzymes"/>
    <property type="match status" value="1"/>
</dbReference>
<organism evidence="1">
    <name type="scientific">Neisseria gonorrhoeae</name>
    <dbReference type="NCBI Taxonomy" id="485"/>
    <lineage>
        <taxon>Bacteria</taxon>
        <taxon>Pseudomonadati</taxon>
        <taxon>Pseudomonadota</taxon>
        <taxon>Betaproteobacteria</taxon>
        <taxon>Neisseriales</taxon>
        <taxon>Neisseriaceae</taxon>
        <taxon>Neisseria</taxon>
    </lineage>
</organism>
<dbReference type="GO" id="GO:0051989">
    <property type="term" value="F:coproporphyrinogen dehydrogenase activity"/>
    <property type="evidence" value="ECO:0007669"/>
    <property type="project" value="UniProtKB-EC"/>
</dbReference>
<reference evidence="1" key="1">
    <citation type="submission" date="2018-06" db="EMBL/GenBank/DDBJ databases">
        <authorList>
            <consortium name="Pathogen Informatics"/>
            <person name="Doyle S."/>
        </authorList>
    </citation>
    <scope>NUCLEOTIDE SEQUENCE [LARGE SCALE GENOMIC DNA]</scope>
    <source>
        <strain evidence="1">NCTC11421</strain>
    </source>
</reference>